<organism evidence="2 3">
    <name type="scientific">Caerostris extrusa</name>
    <name type="common">Bark spider</name>
    <name type="synonym">Caerostris bankana</name>
    <dbReference type="NCBI Taxonomy" id="172846"/>
    <lineage>
        <taxon>Eukaryota</taxon>
        <taxon>Metazoa</taxon>
        <taxon>Ecdysozoa</taxon>
        <taxon>Arthropoda</taxon>
        <taxon>Chelicerata</taxon>
        <taxon>Arachnida</taxon>
        <taxon>Araneae</taxon>
        <taxon>Araneomorphae</taxon>
        <taxon>Entelegynae</taxon>
        <taxon>Araneoidea</taxon>
        <taxon>Araneidae</taxon>
        <taxon>Caerostris</taxon>
    </lineage>
</organism>
<accession>A0AAV4STL3</accession>
<evidence type="ECO:0000313" key="3">
    <source>
        <dbReference type="Proteomes" id="UP001054945"/>
    </source>
</evidence>
<sequence>MKFHVICRSLLSEISFITSGYMQCTEAIDQRQCNIGLLKLNPFPFRKHKSRRVYQQVQTLLVFSKMRLVAVWTFGFGLPSWNFGMKLTF</sequence>
<evidence type="ECO:0000313" key="2">
    <source>
        <dbReference type="EMBL" id="GIY36354.1"/>
    </source>
</evidence>
<comment type="caution">
    <text evidence="2">The sequence shown here is derived from an EMBL/GenBank/DDBJ whole genome shotgun (WGS) entry which is preliminary data.</text>
</comment>
<feature type="transmembrane region" description="Helical" evidence="1">
    <location>
        <begin position="57"/>
        <end position="78"/>
    </location>
</feature>
<keyword evidence="1" id="KW-0812">Transmembrane</keyword>
<keyword evidence="1" id="KW-1133">Transmembrane helix</keyword>
<protein>
    <submittedName>
        <fullName evidence="2">Uncharacterized protein</fullName>
    </submittedName>
</protein>
<gene>
    <name evidence="2" type="ORF">CEXT_811931</name>
</gene>
<keyword evidence="3" id="KW-1185">Reference proteome</keyword>
<proteinExistence type="predicted"/>
<reference evidence="2 3" key="1">
    <citation type="submission" date="2021-06" db="EMBL/GenBank/DDBJ databases">
        <title>Caerostris extrusa draft genome.</title>
        <authorList>
            <person name="Kono N."/>
            <person name="Arakawa K."/>
        </authorList>
    </citation>
    <scope>NUCLEOTIDE SEQUENCE [LARGE SCALE GENOMIC DNA]</scope>
</reference>
<dbReference type="Proteomes" id="UP001054945">
    <property type="component" value="Unassembled WGS sequence"/>
</dbReference>
<dbReference type="AlphaFoldDB" id="A0AAV4STL3"/>
<dbReference type="EMBL" id="BPLR01010034">
    <property type="protein sequence ID" value="GIY36354.1"/>
    <property type="molecule type" value="Genomic_DNA"/>
</dbReference>
<evidence type="ECO:0000256" key="1">
    <source>
        <dbReference type="SAM" id="Phobius"/>
    </source>
</evidence>
<keyword evidence="1" id="KW-0472">Membrane</keyword>
<name>A0AAV4STL3_CAEEX</name>